<evidence type="ECO:0000256" key="8">
    <source>
        <dbReference type="ARBA" id="ARBA00022927"/>
    </source>
</evidence>
<evidence type="ECO:0000256" key="12">
    <source>
        <dbReference type="ARBA" id="ARBA00025078"/>
    </source>
</evidence>
<dbReference type="RefSeq" id="WP_046109942.1">
    <property type="nucleotide sequence ID" value="NZ_JZEX01000147.1"/>
</dbReference>
<keyword evidence="11 13" id="KW-1006">Bacterial flagellum protein export</keyword>
<evidence type="ECO:0000256" key="11">
    <source>
        <dbReference type="ARBA" id="ARBA00023225"/>
    </source>
</evidence>
<evidence type="ECO:0000256" key="4">
    <source>
        <dbReference type="ARBA" id="ARBA00022448"/>
    </source>
</evidence>
<keyword evidence="10 13" id="KW-0472">Membrane</keyword>
<gene>
    <name evidence="13" type="primary">flhB</name>
    <name evidence="15" type="ORF">VE25_17485</name>
</gene>
<dbReference type="Gene3D" id="3.40.1690.10">
    <property type="entry name" value="secretion proteins EscU"/>
    <property type="match status" value="1"/>
</dbReference>
<dbReference type="FunFam" id="3.40.1690.10:FF:000001">
    <property type="entry name" value="Flagellar biosynthetic protein FlhB"/>
    <property type="match status" value="1"/>
</dbReference>
<evidence type="ECO:0000256" key="5">
    <source>
        <dbReference type="ARBA" id="ARBA00022475"/>
    </source>
</evidence>
<dbReference type="SUPFAM" id="SSF160544">
    <property type="entry name" value="EscU C-terminal domain-like"/>
    <property type="match status" value="1"/>
</dbReference>
<evidence type="ECO:0000256" key="3">
    <source>
        <dbReference type="ARBA" id="ARBA00021622"/>
    </source>
</evidence>
<dbReference type="OrthoDB" id="9807950at2"/>
<protein>
    <recommendedName>
        <fullName evidence="3 13">Flagellar biosynthetic protein FlhB</fullName>
    </recommendedName>
</protein>
<dbReference type="PANTHER" id="PTHR30531:SF12">
    <property type="entry name" value="FLAGELLAR BIOSYNTHETIC PROTEIN FLHB"/>
    <property type="match status" value="1"/>
</dbReference>
<evidence type="ECO:0000256" key="10">
    <source>
        <dbReference type="ARBA" id="ARBA00023136"/>
    </source>
</evidence>
<evidence type="ECO:0000256" key="13">
    <source>
        <dbReference type="RuleBase" id="RU364091"/>
    </source>
</evidence>
<keyword evidence="8 13" id="KW-0653">Protein transport</keyword>
<dbReference type="InterPro" id="IPR006135">
    <property type="entry name" value="T3SS_substrate_exporter"/>
</dbReference>
<evidence type="ECO:0000256" key="9">
    <source>
        <dbReference type="ARBA" id="ARBA00022989"/>
    </source>
</evidence>
<evidence type="ECO:0000256" key="1">
    <source>
        <dbReference type="ARBA" id="ARBA00004651"/>
    </source>
</evidence>
<evidence type="ECO:0000256" key="6">
    <source>
        <dbReference type="ARBA" id="ARBA00022692"/>
    </source>
</evidence>
<feature type="transmembrane region" description="Helical" evidence="13">
    <location>
        <begin position="87"/>
        <end position="112"/>
    </location>
</feature>
<dbReference type="EMBL" id="JZEX01000147">
    <property type="protein sequence ID" value="KKB10530.1"/>
    <property type="molecule type" value="Genomic_DNA"/>
</dbReference>
<proteinExistence type="inferred from homology"/>
<accession>A0A0F5FPP5</accession>
<keyword evidence="16" id="KW-1185">Reference proteome</keyword>
<keyword evidence="15" id="KW-0966">Cell projection</keyword>
<dbReference type="Pfam" id="PF01312">
    <property type="entry name" value="Bac_export_2"/>
    <property type="match status" value="1"/>
</dbReference>
<feature type="transmembrane region" description="Helical" evidence="13">
    <location>
        <begin position="148"/>
        <end position="168"/>
    </location>
</feature>
<dbReference type="Proteomes" id="UP000033632">
    <property type="component" value="Unassembled WGS sequence"/>
</dbReference>
<comment type="function">
    <text evidence="12 13">Required for formation of the rod structure in the basal body of the flagellar apparatus. Together with FliI and FliH, may constitute the export apparatus of flagellin.</text>
</comment>
<dbReference type="PRINTS" id="PR00950">
    <property type="entry name" value="TYPE3IMSPROT"/>
</dbReference>
<keyword evidence="7 13" id="KW-1005">Bacterial flagellum biogenesis</keyword>
<dbReference type="InterPro" id="IPR006136">
    <property type="entry name" value="FlhB"/>
</dbReference>
<sequence length="365" mass="40048">MSDEAPEQSSKTEDPSQKKLDDAHKKGDVAKSQEVVTWFMLLGSAAIFAMMAPGTSAALMLEMRDLIANADRFEIGGPALGAFFNDLAFSILSIALVPLAVLSACAVVANLVQHRPLLSHEPIMPKLSKISPLQGAKRLFSGEALVNFLKGLIKILVVGVAVFLAVWPERDRLDTMITADPMLILADFQALGIRIFIAALLIVTVVAGADFLYQRNKWWKKQMMTLQETRDEYKQMEGDPKVKGRIRQLRQERARQRMMAAVPNAMVVITNPTHFAVALKYDTSMRAPTCVAKGADAVALRIRAKAEEHDVPIIENPPLARALFKSVEVDDTIPAEHFKAVAEIIGFVMRLKQGAGWKARGPGPA</sequence>
<feature type="transmembrane region" description="Helical" evidence="13">
    <location>
        <begin position="35"/>
        <end position="54"/>
    </location>
</feature>
<comment type="similarity">
    <text evidence="2 13">Belongs to the type III secretion exporter family.</text>
</comment>
<dbReference type="Gene3D" id="6.10.250.2080">
    <property type="match status" value="1"/>
</dbReference>
<dbReference type="GO" id="GO:0044780">
    <property type="term" value="P:bacterial-type flagellum assembly"/>
    <property type="evidence" value="ECO:0007669"/>
    <property type="project" value="InterPro"/>
</dbReference>
<dbReference type="STRING" id="443610.VE25_17485"/>
<dbReference type="AlphaFoldDB" id="A0A0F5FPP5"/>
<keyword evidence="6 13" id="KW-0812">Transmembrane</keyword>
<comment type="caution">
    <text evidence="15">The sequence shown here is derived from an EMBL/GenBank/DDBJ whole genome shotgun (WGS) entry which is preliminary data.</text>
</comment>
<feature type="region of interest" description="Disordered" evidence="14">
    <location>
        <begin position="1"/>
        <end position="26"/>
    </location>
</feature>
<keyword evidence="15" id="KW-0969">Cilium</keyword>
<dbReference type="NCBIfam" id="TIGR00328">
    <property type="entry name" value="flhB"/>
    <property type="match status" value="1"/>
</dbReference>
<keyword evidence="5 13" id="KW-1003">Cell membrane</keyword>
<evidence type="ECO:0000256" key="2">
    <source>
        <dbReference type="ARBA" id="ARBA00010690"/>
    </source>
</evidence>
<dbReference type="InterPro" id="IPR029025">
    <property type="entry name" value="T3SS_substrate_exporter_C"/>
</dbReference>
<evidence type="ECO:0000256" key="14">
    <source>
        <dbReference type="SAM" id="MobiDB-lite"/>
    </source>
</evidence>
<feature type="compositionally biased region" description="Basic and acidic residues" evidence="14">
    <location>
        <begin position="10"/>
        <end position="26"/>
    </location>
</feature>
<name>A0A0F5FPP5_9HYPH</name>
<organism evidence="15 16">
    <name type="scientific">Devosia geojensis</name>
    <dbReference type="NCBI Taxonomy" id="443610"/>
    <lineage>
        <taxon>Bacteria</taxon>
        <taxon>Pseudomonadati</taxon>
        <taxon>Pseudomonadota</taxon>
        <taxon>Alphaproteobacteria</taxon>
        <taxon>Hyphomicrobiales</taxon>
        <taxon>Devosiaceae</taxon>
        <taxon>Devosia</taxon>
    </lineage>
</organism>
<dbReference type="PATRIC" id="fig|443610.3.peg.1797"/>
<dbReference type="GO" id="GO:0005886">
    <property type="term" value="C:plasma membrane"/>
    <property type="evidence" value="ECO:0007669"/>
    <property type="project" value="UniProtKB-SubCell"/>
</dbReference>
<keyword evidence="15" id="KW-0282">Flagellum</keyword>
<reference evidence="15 16" key="1">
    <citation type="submission" date="2015-03" db="EMBL/GenBank/DDBJ databases">
        <authorList>
            <person name="Hassan Y.I."/>
            <person name="Lepp D."/>
            <person name="Li X.-Z."/>
            <person name="Zhou T."/>
        </authorList>
    </citation>
    <scope>NUCLEOTIDE SEQUENCE [LARGE SCALE GENOMIC DNA]</scope>
    <source>
        <strain evidence="15 16">BD-c194</strain>
    </source>
</reference>
<evidence type="ECO:0000313" key="16">
    <source>
        <dbReference type="Proteomes" id="UP000033632"/>
    </source>
</evidence>
<keyword evidence="9 13" id="KW-1133">Transmembrane helix</keyword>
<evidence type="ECO:0000313" key="15">
    <source>
        <dbReference type="EMBL" id="KKB10530.1"/>
    </source>
</evidence>
<dbReference type="PANTHER" id="PTHR30531">
    <property type="entry name" value="FLAGELLAR BIOSYNTHETIC PROTEIN FLHB"/>
    <property type="match status" value="1"/>
</dbReference>
<dbReference type="GO" id="GO:0009306">
    <property type="term" value="P:protein secretion"/>
    <property type="evidence" value="ECO:0007669"/>
    <property type="project" value="InterPro"/>
</dbReference>
<comment type="subcellular location">
    <subcellularLocation>
        <location evidence="1">Cell membrane</location>
        <topology evidence="1">Multi-pass membrane protein</topology>
    </subcellularLocation>
</comment>
<evidence type="ECO:0000256" key="7">
    <source>
        <dbReference type="ARBA" id="ARBA00022795"/>
    </source>
</evidence>
<feature type="transmembrane region" description="Helical" evidence="13">
    <location>
        <begin position="188"/>
        <end position="213"/>
    </location>
</feature>
<keyword evidence="4 13" id="KW-0813">Transport</keyword>